<dbReference type="FunFam" id="4.10.280.10:FF:000046">
    <property type="entry name" value="Transcription factor bHLH83"/>
    <property type="match status" value="1"/>
</dbReference>
<dbReference type="InterPro" id="IPR011598">
    <property type="entry name" value="bHLH_dom"/>
</dbReference>
<dbReference type="GO" id="GO:0048766">
    <property type="term" value="P:root hair initiation"/>
    <property type="evidence" value="ECO:0007669"/>
    <property type="project" value="UniProtKB-ARBA"/>
</dbReference>
<dbReference type="InterPro" id="IPR036638">
    <property type="entry name" value="HLH_DNA-bd_sf"/>
</dbReference>
<feature type="domain" description="BHLH" evidence="6">
    <location>
        <begin position="467"/>
        <end position="516"/>
    </location>
</feature>
<keyword evidence="4" id="KW-0804">Transcription</keyword>
<dbReference type="PANTHER" id="PTHR45914">
    <property type="entry name" value="TRANSCRIPTION FACTOR HEC3-RELATED"/>
    <property type="match status" value="1"/>
</dbReference>
<dbReference type="CDD" id="cd11454">
    <property type="entry name" value="bHLH_AtIND_like"/>
    <property type="match status" value="1"/>
</dbReference>
<dbReference type="InParanoid" id="A0A2K1KTQ2"/>
<dbReference type="InterPro" id="IPR045843">
    <property type="entry name" value="IND-like"/>
</dbReference>
<keyword evidence="5" id="KW-0539">Nucleus</keyword>
<dbReference type="EMBL" id="ABEU02000003">
    <property type="protein sequence ID" value="PNR57149.1"/>
    <property type="molecule type" value="Genomic_DNA"/>
</dbReference>
<reference evidence="8" key="3">
    <citation type="submission" date="2020-12" db="UniProtKB">
        <authorList>
            <consortium name="EnsemblPlants"/>
        </authorList>
    </citation>
    <scope>IDENTIFICATION</scope>
</reference>
<protein>
    <recommendedName>
        <fullName evidence="6">BHLH domain-containing protein</fullName>
    </recommendedName>
</protein>
<accession>A0A2K1KTQ2</accession>
<reference evidence="7 9" key="2">
    <citation type="journal article" date="2018" name="Plant J.">
        <title>The Physcomitrella patens chromosome-scale assembly reveals moss genome structure and evolution.</title>
        <authorList>
            <person name="Lang D."/>
            <person name="Ullrich K.K."/>
            <person name="Murat F."/>
            <person name="Fuchs J."/>
            <person name="Jenkins J."/>
            <person name="Haas F.B."/>
            <person name="Piednoel M."/>
            <person name="Gundlach H."/>
            <person name="Van Bel M."/>
            <person name="Meyberg R."/>
            <person name="Vives C."/>
            <person name="Morata J."/>
            <person name="Symeonidi A."/>
            <person name="Hiss M."/>
            <person name="Muchero W."/>
            <person name="Kamisugi Y."/>
            <person name="Saleh O."/>
            <person name="Blanc G."/>
            <person name="Decker E.L."/>
            <person name="van Gessel N."/>
            <person name="Grimwood J."/>
            <person name="Hayes R.D."/>
            <person name="Graham S.W."/>
            <person name="Gunter L.E."/>
            <person name="McDaniel S.F."/>
            <person name="Hoernstein S.N.W."/>
            <person name="Larsson A."/>
            <person name="Li F.W."/>
            <person name="Perroud P.F."/>
            <person name="Phillips J."/>
            <person name="Ranjan P."/>
            <person name="Rokshar D.S."/>
            <person name="Rothfels C.J."/>
            <person name="Schneider L."/>
            <person name="Shu S."/>
            <person name="Stevenson D.W."/>
            <person name="Thummler F."/>
            <person name="Tillich M."/>
            <person name="Villarreal Aguilar J.C."/>
            <person name="Widiez T."/>
            <person name="Wong G.K."/>
            <person name="Wymore A."/>
            <person name="Zhang Y."/>
            <person name="Zimmer A.D."/>
            <person name="Quatrano R.S."/>
            <person name="Mayer K.F.X."/>
            <person name="Goodstein D."/>
            <person name="Casacuberta J.M."/>
            <person name="Vandepoele K."/>
            <person name="Reski R."/>
            <person name="Cuming A.C."/>
            <person name="Tuskan G.A."/>
            <person name="Maumus F."/>
            <person name="Salse J."/>
            <person name="Schmutz J."/>
            <person name="Rensing S.A."/>
        </authorList>
    </citation>
    <scope>NUCLEOTIDE SEQUENCE [LARGE SCALE GENOMIC DNA]</scope>
    <source>
        <strain evidence="8 9">cv. Gransden 2004</strain>
    </source>
</reference>
<reference evidence="7 9" key="1">
    <citation type="journal article" date="2008" name="Science">
        <title>The Physcomitrella genome reveals evolutionary insights into the conquest of land by plants.</title>
        <authorList>
            <person name="Rensing S."/>
            <person name="Lang D."/>
            <person name="Zimmer A."/>
            <person name="Terry A."/>
            <person name="Salamov A."/>
            <person name="Shapiro H."/>
            <person name="Nishiyama T."/>
            <person name="Perroud P.-F."/>
            <person name="Lindquist E."/>
            <person name="Kamisugi Y."/>
            <person name="Tanahashi T."/>
            <person name="Sakakibara K."/>
            <person name="Fujita T."/>
            <person name="Oishi K."/>
            <person name="Shin-I T."/>
            <person name="Kuroki Y."/>
            <person name="Toyoda A."/>
            <person name="Suzuki Y."/>
            <person name="Hashimoto A."/>
            <person name="Yamaguchi K."/>
            <person name="Sugano A."/>
            <person name="Kohara Y."/>
            <person name="Fujiyama A."/>
            <person name="Anterola A."/>
            <person name="Aoki S."/>
            <person name="Ashton N."/>
            <person name="Barbazuk W.B."/>
            <person name="Barker E."/>
            <person name="Bennetzen J."/>
            <person name="Bezanilla M."/>
            <person name="Blankenship R."/>
            <person name="Cho S.H."/>
            <person name="Dutcher S."/>
            <person name="Estelle M."/>
            <person name="Fawcett J.A."/>
            <person name="Gundlach H."/>
            <person name="Hanada K."/>
            <person name="Heyl A."/>
            <person name="Hicks K.A."/>
            <person name="Hugh J."/>
            <person name="Lohr M."/>
            <person name="Mayer K."/>
            <person name="Melkozernov A."/>
            <person name="Murata T."/>
            <person name="Nelson D."/>
            <person name="Pils B."/>
            <person name="Prigge M."/>
            <person name="Reiss B."/>
            <person name="Renner T."/>
            <person name="Rombauts S."/>
            <person name="Rushton P."/>
            <person name="Sanderfoot A."/>
            <person name="Schween G."/>
            <person name="Shiu S.-H."/>
            <person name="Stueber K."/>
            <person name="Theodoulou F.L."/>
            <person name="Tu H."/>
            <person name="Van de Peer Y."/>
            <person name="Verrier P.J."/>
            <person name="Waters E."/>
            <person name="Wood A."/>
            <person name="Yang L."/>
            <person name="Cove D."/>
            <person name="Cuming A."/>
            <person name="Hasebe M."/>
            <person name="Lucas S."/>
            <person name="Mishler D.B."/>
            <person name="Reski R."/>
            <person name="Grigoriev I."/>
            <person name="Quatrano R.S."/>
            <person name="Boore J.L."/>
        </authorList>
    </citation>
    <scope>NUCLEOTIDE SEQUENCE [LARGE SCALE GENOMIC DNA]</scope>
    <source>
        <strain evidence="8 9">cv. Gransden 2004</strain>
    </source>
</reference>
<evidence type="ECO:0000256" key="1">
    <source>
        <dbReference type="ARBA" id="ARBA00004123"/>
    </source>
</evidence>
<keyword evidence="2" id="KW-0805">Transcription regulation</keyword>
<evidence type="ECO:0000256" key="5">
    <source>
        <dbReference type="ARBA" id="ARBA00023242"/>
    </source>
</evidence>
<name>A0A2K1KTQ2_PHYPA</name>
<proteinExistence type="predicted"/>
<gene>
    <name evidence="7" type="ORF">PHYPA_004142</name>
</gene>
<dbReference type="GO" id="GO:0000981">
    <property type="term" value="F:DNA-binding transcription factor activity, RNA polymerase II-specific"/>
    <property type="evidence" value="ECO:0000318"/>
    <property type="project" value="GO_Central"/>
</dbReference>
<dbReference type="PROSITE" id="PS50888">
    <property type="entry name" value="BHLH"/>
    <property type="match status" value="1"/>
</dbReference>
<dbReference type="Pfam" id="PF00010">
    <property type="entry name" value="HLH"/>
    <property type="match status" value="1"/>
</dbReference>
<comment type="subcellular location">
    <subcellularLocation>
        <location evidence="1">Nucleus</location>
    </subcellularLocation>
</comment>
<keyword evidence="9" id="KW-1185">Reference proteome</keyword>
<dbReference type="GO" id="GO:0005634">
    <property type="term" value="C:nucleus"/>
    <property type="evidence" value="ECO:0000318"/>
    <property type="project" value="GO_Central"/>
</dbReference>
<evidence type="ECO:0000256" key="2">
    <source>
        <dbReference type="ARBA" id="ARBA00023015"/>
    </source>
</evidence>
<evidence type="ECO:0000313" key="9">
    <source>
        <dbReference type="Proteomes" id="UP000006727"/>
    </source>
</evidence>
<evidence type="ECO:0000256" key="3">
    <source>
        <dbReference type="ARBA" id="ARBA00023125"/>
    </source>
</evidence>
<dbReference type="Gramene" id="Pp3c3_8460V3.1">
    <property type="protein sequence ID" value="Pp3c3_8460V3.1"/>
    <property type="gene ID" value="Pp3c3_8460"/>
</dbReference>
<dbReference type="AlphaFoldDB" id="A0A2K1KTQ2"/>
<organism evidence="7">
    <name type="scientific">Physcomitrium patens</name>
    <name type="common">Spreading-leaved earth moss</name>
    <name type="synonym">Physcomitrella patens</name>
    <dbReference type="NCBI Taxonomy" id="3218"/>
    <lineage>
        <taxon>Eukaryota</taxon>
        <taxon>Viridiplantae</taxon>
        <taxon>Streptophyta</taxon>
        <taxon>Embryophyta</taxon>
        <taxon>Bryophyta</taxon>
        <taxon>Bryophytina</taxon>
        <taxon>Bryopsida</taxon>
        <taxon>Funariidae</taxon>
        <taxon>Funariales</taxon>
        <taxon>Funariaceae</taxon>
        <taxon>Physcomitrium</taxon>
    </lineage>
</organism>
<dbReference type="GO" id="GO:0006357">
    <property type="term" value="P:regulation of transcription by RNA polymerase II"/>
    <property type="evidence" value="ECO:0000318"/>
    <property type="project" value="GO_Central"/>
</dbReference>
<evidence type="ECO:0000259" key="6">
    <source>
        <dbReference type="PROSITE" id="PS50888"/>
    </source>
</evidence>
<evidence type="ECO:0000313" key="8">
    <source>
        <dbReference type="EnsemblPlants" id="Pp3c3_8460V3.1"/>
    </source>
</evidence>
<dbReference type="EnsemblPlants" id="Pp3c3_8460V3.1">
    <property type="protein sequence ID" value="Pp3c3_8460V3.1"/>
    <property type="gene ID" value="Pp3c3_8460"/>
</dbReference>
<dbReference type="GO" id="GO:0046983">
    <property type="term" value="F:protein dimerization activity"/>
    <property type="evidence" value="ECO:0007669"/>
    <property type="project" value="InterPro"/>
</dbReference>
<keyword evidence="3" id="KW-0238">DNA-binding</keyword>
<dbReference type="SMART" id="SM00353">
    <property type="entry name" value="HLH"/>
    <property type="match status" value="1"/>
</dbReference>
<dbReference type="Gene3D" id="4.10.280.10">
    <property type="entry name" value="Helix-loop-helix DNA-binding domain"/>
    <property type="match status" value="1"/>
</dbReference>
<evidence type="ECO:0000313" key="7">
    <source>
        <dbReference type="EMBL" id="PNR57149.1"/>
    </source>
</evidence>
<dbReference type="Proteomes" id="UP000006727">
    <property type="component" value="Chromosome 3"/>
</dbReference>
<dbReference type="GO" id="GO:0000978">
    <property type="term" value="F:RNA polymerase II cis-regulatory region sequence-specific DNA binding"/>
    <property type="evidence" value="ECO:0000318"/>
    <property type="project" value="GO_Central"/>
</dbReference>
<dbReference type="SUPFAM" id="SSF47459">
    <property type="entry name" value="HLH, helix-loop-helix DNA-binding domain"/>
    <property type="match status" value="1"/>
</dbReference>
<evidence type="ECO:0000256" key="4">
    <source>
        <dbReference type="ARBA" id="ARBA00023163"/>
    </source>
</evidence>
<dbReference type="PaxDb" id="3218-PP1S140_48V6.1"/>
<sequence>MGNYQKLSADSASPSAYETISASMHPPKVSSCEGMVWLEGWVSQASTNGEGSSSSTSAFKLPEVVPTLPNTRLSFQDSGLLSNHWIPSFNTFSQHIPDIAAETLSLEFMQERLETLPEASFEELCMQHNSKPLYLNSIPSPVPNNHPHFDKSRREDFLHYAKTYAPFHAWQGLRVDRSPSSPLAFHDTLTNSSGDEDTDGAQLRSTWLGKTSSTTIQLLRASASENAWNNGQIKYNNSQKLAKTDLLSNSNYSLSVVSNQSHGNQSEILGSNRKGKAISRSEDFAFVRGHEPTASSHYEKCMDPNGSFLPMSPIAQVLKYATAGPSFVSNSQLQQSKTNFSNETNSTRGLTGNDLDLNFVQKAQERLLAFQPASTASGYSARVEQSRKNSYRFAMDRSSMSPSRRPNILGNQEAGLAWSPYDTTQSRTTKSKLQCRHLLGTPSQAMDIIAVGPALNTNGRPRAKRGSATDPQSVYARHRREKINERLKTLQRLVPNGEQVDIVTMLEEAIHFVKFLEFQLELLRSDDRWMFADPFIYNGMDITGSYPHVPSGLERLNLRG</sequence>